<keyword evidence="2" id="KW-1185">Reference proteome</keyword>
<name>A0ACC2VIM4_9TREE</name>
<comment type="caution">
    <text evidence="1">The sequence shown here is derived from an EMBL/GenBank/DDBJ whole genome shotgun (WGS) entry which is preliminary data.</text>
</comment>
<dbReference type="Proteomes" id="UP001241377">
    <property type="component" value="Unassembled WGS sequence"/>
</dbReference>
<evidence type="ECO:0000313" key="1">
    <source>
        <dbReference type="EMBL" id="KAJ9098945.1"/>
    </source>
</evidence>
<reference evidence="1" key="1">
    <citation type="submission" date="2023-04" db="EMBL/GenBank/DDBJ databases">
        <title>Draft Genome sequencing of Naganishia species isolated from polar environments using Oxford Nanopore Technology.</title>
        <authorList>
            <person name="Leo P."/>
            <person name="Venkateswaran K."/>
        </authorList>
    </citation>
    <scope>NUCLEOTIDE SEQUENCE</scope>
    <source>
        <strain evidence="1">MNA-CCFEE 5261</strain>
    </source>
</reference>
<evidence type="ECO:0000313" key="2">
    <source>
        <dbReference type="Proteomes" id="UP001241377"/>
    </source>
</evidence>
<dbReference type="EMBL" id="JASBWR010000072">
    <property type="protein sequence ID" value="KAJ9098945.1"/>
    <property type="molecule type" value="Genomic_DNA"/>
</dbReference>
<protein>
    <submittedName>
        <fullName evidence="1">Uncharacterized protein</fullName>
    </submittedName>
</protein>
<organism evidence="1 2">
    <name type="scientific">Naganishia cerealis</name>
    <dbReference type="NCBI Taxonomy" id="610337"/>
    <lineage>
        <taxon>Eukaryota</taxon>
        <taxon>Fungi</taxon>
        <taxon>Dikarya</taxon>
        <taxon>Basidiomycota</taxon>
        <taxon>Agaricomycotina</taxon>
        <taxon>Tremellomycetes</taxon>
        <taxon>Filobasidiales</taxon>
        <taxon>Filobasidiaceae</taxon>
        <taxon>Naganishia</taxon>
    </lineage>
</organism>
<sequence>MTPGAACRNAWISSGFKLRPIPSQSQTARYLFGQPLGRGLSSSHSRGAEADESQPPPPSSSVPEAPHPQSEASSAELPTDITSHSAANDVTRKSKTPESLKDIFPDLFGDLKPTTSQPITRGQRRDWEHTLDASISDPQSKIENVGRRTIRPATATSSSTAGIGVKLSSILDMGSSPTGSHRNRVSPAVYGTKDRTRAAPKELQAFHELLESMFEASEARGNQVERIQERQGTGDSYLSDSMLRRPRLNQRHRQEGVHGELQEKTRLSTIAKPIGGTKNITDAEWEEFLHIKEVIASLRTDLDILVWLSTTYFTPKVSSSGNGVDATDPNHTASSTFTSIYPLVLAHTISILHARFHNPQAAVAVFNIARSHSLESYLVGCTTSVYNNMLRARWEGLGDLKGVEEGLEEMGRRGVGWDKDTMRFATTLVEDLVKIRLSSPYGTGETHHVSNDQRLVWGYGPDVFARLARLEEMVESQVEFIEGKGLSALRRRADEEAALKNTGGSHTQDEPAYAPRGRGRLWSEPLRPAGHD</sequence>
<accession>A0ACC2VIM4</accession>
<gene>
    <name evidence="1" type="ORF">QFC19_006169</name>
</gene>
<proteinExistence type="predicted"/>